<dbReference type="InterPro" id="IPR002048">
    <property type="entry name" value="EF_hand_dom"/>
</dbReference>
<protein>
    <recommendedName>
        <fullName evidence="2">EF-hand domain-containing protein</fullName>
    </recommendedName>
</protein>
<dbReference type="EMBL" id="NBNE01002194">
    <property type="protein sequence ID" value="OWZ11203.1"/>
    <property type="molecule type" value="Genomic_DNA"/>
</dbReference>
<feature type="domain" description="EF-hand" evidence="2">
    <location>
        <begin position="25"/>
        <end position="60"/>
    </location>
</feature>
<name>A0A225W0I2_9STRA</name>
<dbReference type="AlphaFoldDB" id="A0A225W0I2"/>
<comment type="caution">
    <text evidence="3">The sequence shown here is derived from an EMBL/GenBank/DDBJ whole genome shotgun (WGS) entry which is preliminary data.</text>
</comment>
<accession>A0A225W0I2</accession>
<evidence type="ECO:0000256" key="1">
    <source>
        <dbReference type="SAM" id="MobiDB-lite"/>
    </source>
</evidence>
<dbReference type="OrthoDB" id="63447at2759"/>
<dbReference type="SUPFAM" id="SSF47473">
    <property type="entry name" value="EF-hand"/>
    <property type="match status" value="1"/>
</dbReference>
<evidence type="ECO:0000313" key="4">
    <source>
        <dbReference type="Proteomes" id="UP000198211"/>
    </source>
</evidence>
<reference evidence="4" key="1">
    <citation type="submission" date="2017-03" db="EMBL/GenBank/DDBJ databases">
        <title>Phytopthora megakarya and P. palmivora, two closely related causual agents of cacao black pod achieved similar genome size and gene model numbers by different mechanisms.</title>
        <authorList>
            <person name="Ali S."/>
            <person name="Shao J."/>
            <person name="Larry D.J."/>
            <person name="Kronmiller B."/>
            <person name="Shen D."/>
            <person name="Strem M.D."/>
            <person name="Melnick R.L."/>
            <person name="Guiltinan M.J."/>
            <person name="Tyler B.M."/>
            <person name="Meinhardt L.W."/>
            <person name="Bailey B.A."/>
        </authorList>
    </citation>
    <scope>NUCLEOTIDE SEQUENCE [LARGE SCALE GENOMIC DNA]</scope>
    <source>
        <strain evidence="4">zdho120</strain>
    </source>
</reference>
<feature type="region of interest" description="Disordered" evidence="1">
    <location>
        <begin position="204"/>
        <end position="237"/>
    </location>
</feature>
<evidence type="ECO:0000259" key="2">
    <source>
        <dbReference type="PROSITE" id="PS50222"/>
    </source>
</evidence>
<dbReference type="InterPro" id="IPR011992">
    <property type="entry name" value="EF-hand-dom_pair"/>
</dbReference>
<keyword evidence="4" id="KW-1185">Reference proteome</keyword>
<dbReference type="Proteomes" id="UP000198211">
    <property type="component" value="Unassembled WGS sequence"/>
</dbReference>
<proteinExistence type="predicted"/>
<sequence length="306" mass="34780">MGTVSNTTSPLANSEDVNTPRCVFTGAETFLEIAEEIDQDNTGLLHEDEFPRILSKCGVDISLDLLTGILSRFPRSSGKFIRYSDFLHRFGQNPLRTRARRELKQLLHHLHARLNVPTSEWVKFLRHRFEKYDNKLHGVLKRTLPPEVFLRTVQGRSSVLKLSTEEAAQVTSQFLRASNSSTSRVHYLEFLQFVHENRRIPNIDTTVKTPTSPKAAKLPLPEPATSAPTDEIDTSNMAVGDSQGVGDYLMYHASFHERRNFEKLMEMLQNFQATTDDEATIQRVADGIMLPLGPRLRVKVQFSMND</sequence>
<organism evidence="3 4">
    <name type="scientific">Phytophthora megakarya</name>
    <dbReference type="NCBI Taxonomy" id="4795"/>
    <lineage>
        <taxon>Eukaryota</taxon>
        <taxon>Sar</taxon>
        <taxon>Stramenopiles</taxon>
        <taxon>Oomycota</taxon>
        <taxon>Peronosporomycetes</taxon>
        <taxon>Peronosporales</taxon>
        <taxon>Peronosporaceae</taxon>
        <taxon>Phytophthora</taxon>
    </lineage>
</organism>
<dbReference type="PROSITE" id="PS50222">
    <property type="entry name" value="EF_HAND_2"/>
    <property type="match status" value="1"/>
</dbReference>
<evidence type="ECO:0000313" key="3">
    <source>
        <dbReference type="EMBL" id="OWZ11203.1"/>
    </source>
</evidence>
<gene>
    <name evidence="3" type="ORF">PHMEG_00015809</name>
</gene>
<dbReference type="Gene3D" id="1.10.238.10">
    <property type="entry name" value="EF-hand"/>
    <property type="match status" value="1"/>
</dbReference>
<dbReference type="GO" id="GO:0005509">
    <property type="term" value="F:calcium ion binding"/>
    <property type="evidence" value="ECO:0007669"/>
    <property type="project" value="InterPro"/>
</dbReference>